<organism evidence="1 2">
    <name type="scientific">Solanum bulbocastanum</name>
    <name type="common">Wild potato</name>
    <dbReference type="NCBI Taxonomy" id="147425"/>
    <lineage>
        <taxon>Eukaryota</taxon>
        <taxon>Viridiplantae</taxon>
        <taxon>Streptophyta</taxon>
        <taxon>Embryophyta</taxon>
        <taxon>Tracheophyta</taxon>
        <taxon>Spermatophyta</taxon>
        <taxon>Magnoliopsida</taxon>
        <taxon>eudicotyledons</taxon>
        <taxon>Gunneridae</taxon>
        <taxon>Pentapetalae</taxon>
        <taxon>asterids</taxon>
        <taxon>lamiids</taxon>
        <taxon>Solanales</taxon>
        <taxon>Solanaceae</taxon>
        <taxon>Solanoideae</taxon>
        <taxon>Solaneae</taxon>
        <taxon>Solanum</taxon>
    </lineage>
</organism>
<comment type="caution">
    <text evidence="1">The sequence shown here is derived from an EMBL/GenBank/DDBJ whole genome shotgun (WGS) entry which is preliminary data.</text>
</comment>
<dbReference type="AlphaFoldDB" id="A0AAN8YA48"/>
<reference evidence="1 2" key="1">
    <citation type="submission" date="2024-02" db="EMBL/GenBank/DDBJ databases">
        <title>de novo genome assembly of Solanum bulbocastanum strain 11H21.</title>
        <authorList>
            <person name="Hosaka A.J."/>
        </authorList>
    </citation>
    <scope>NUCLEOTIDE SEQUENCE [LARGE SCALE GENOMIC DNA]</scope>
    <source>
        <tissue evidence="1">Young leaves</tissue>
    </source>
</reference>
<evidence type="ECO:0000313" key="2">
    <source>
        <dbReference type="Proteomes" id="UP001371456"/>
    </source>
</evidence>
<evidence type="ECO:0000313" key="1">
    <source>
        <dbReference type="EMBL" id="KAK6785410.1"/>
    </source>
</evidence>
<accession>A0AAN8YA48</accession>
<name>A0AAN8YA48_SOLBU</name>
<sequence length="23" mass="2759">MTTPVEWEHLVQVKGLLPRHQFL</sequence>
<gene>
    <name evidence="1" type="ORF">RDI58_018865</name>
</gene>
<protein>
    <submittedName>
        <fullName evidence="1">Uncharacterized protein</fullName>
    </submittedName>
</protein>
<dbReference type="EMBL" id="JBANQN010000007">
    <property type="protein sequence ID" value="KAK6785410.1"/>
    <property type="molecule type" value="Genomic_DNA"/>
</dbReference>
<proteinExistence type="predicted"/>
<keyword evidence="2" id="KW-1185">Reference proteome</keyword>
<dbReference type="Proteomes" id="UP001371456">
    <property type="component" value="Unassembled WGS sequence"/>
</dbReference>